<accession>G5KH56</accession>
<proteinExistence type="predicted"/>
<evidence type="ECO:0000256" key="8">
    <source>
        <dbReference type="ARBA" id="ARBA00022842"/>
    </source>
</evidence>
<evidence type="ECO:0000256" key="6">
    <source>
        <dbReference type="ARBA" id="ARBA00022723"/>
    </source>
</evidence>
<evidence type="ECO:0000256" key="10">
    <source>
        <dbReference type="ARBA" id="ARBA00048540"/>
    </source>
</evidence>
<keyword evidence="6" id="KW-0479">Metal-binding</keyword>
<organism evidence="11 12">
    <name type="scientific">Streptococcus urinalis 2285-97</name>
    <dbReference type="NCBI Taxonomy" id="764291"/>
    <lineage>
        <taxon>Bacteria</taxon>
        <taxon>Bacillati</taxon>
        <taxon>Bacillota</taxon>
        <taxon>Bacilli</taxon>
        <taxon>Lactobacillales</taxon>
        <taxon>Streptococcaceae</taxon>
        <taxon>Streptococcus</taxon>
    </lineage>
</organism>
<keyword evidence="7" id="KW-0274">FAD</keyword>
<evidence type="ECO:0000256" key="1">
    <source>
        <dbReference type="ARBA" id="ARBA00001946"/>
    </source>
</evidence>
<dbReference type="EMBL" id="AEUZ02000001">
    <property type="protein sequence ID" value="EHJ56733.1"/>
    <property type="molecule type" value="Genomic_DNA"/>
</dbReference>
<dbReference type="SUPFAM" id="SSF143631">
    <property type="entry name" value="ApbE-like"/>
    <property type="match status" value="1"/>
</dbReference>
<gene>
    <name evidence="11" type="ORF">STRUR_0148</name>
</gene>
<evidence type="ECO:0000256" key="5">
    <source>
        <dbReference type="ARBA" id="ARBA00022679"/>
    </source>
</evidence>
<dbReference type="Gene3D" id="3.10.520.10">
    <property type="entry name" value="ApbE-like domains"/>
    <property type="match status" value="1"/>
</dbReference>
<keyword evidence="8" id="KW-0460">Magnesium</keyword>
<keyword evidence="5" id="KW-0808">Transferase</keyword>
<evidence type="ECO:0000256" key="2">
    <source>
        <dbReference type="ARBA" id="ARBA00011955"/>
    </source>
</evidence>
<evidence type="ECO:0000256" key="9">
    <source>
        <dbReference type="ARBA" id="ARBA00031306"/>
    </source>
</evidence>
<reference evidence="11 12" key="1">
    <citation type="journal article" date="2014" name="Int. J. Syst. Evol. Microbiol.">
        <title>Phylogenomics and the dynamic genome evolution of the genus Streptococcus.</title>
        <authorList>
            <consortium name="The Broad Institute Genome Sequencing Platform"/>
            <person name="Richards V.P."/>
            <person name="Palmer S.R."/>
            <person name="Pavinski Bitar P.D."/>
            <person name="Qin X."/>
            <person name="Weinstock G.M."/>
            <person name="Highlander S.K."/>
            <person name="Town C.D."/>
            <person name="Burne R.A."/>
            <person name="Stanhope M.J."/>
        </authorList>
    </citation>
    <scope>NUCLEOTIDE SEQUENCE [LARGE SCALE GENOMIC DNA]</scope>
    <source>
        <strain evidence="11 12">2285-97</strain>
    </source>
</reference>
<dbReference type="InterPro" id="IPR003374">
    <property type="entry name" value="ApbE-like_sf"/>
</dbReference>
<comment type="cofactor">
    <cofactor evidence="1">
        <name>Mg(2+)</name>
        <dbReference type="ChEBI" id="CHEBI:18420"/>
    </cofactor>
</comment>
<evidence type="ECO:0000256" key="3">
    <source>
        <dbReference type="ARBA" id="ARBA00016337"/>
    </source>
</evidence>
<evidence type="ECO:0000313" key="12">
    <source>
        <dbReference type="Proteomes" id="UP000005388"/>
    </source>
</evidence>
<name>G5KH56_9STRE</name>
<dbReference type="PANTHER" id="PTHR30040:SF2">
    <property type="entry name" value="FAD:PROTEIN FMN TRANSFERASE"/>
    <property type="match status" value="1"/>
</dbReference>
<dbReference type="PANTHER" id="PTHR30040">
    <property type="entry name" value="THIAMINE BIOSYNTHESIS LIPOPROTEIN APBE"/>
    <property type="match status" value="1"/>
</dbReference>
<evidence type="ECO:0000256" key="7">
    <source>
        <dbReference type="ARBA" id="ARBA00022827"/>
    </source>
</evidence>
<dbReference type="Proteomes" id="UP000005388">
    <property type="component" value="Unassembled WGS sequence"/>
</dbReference>
<dbReference type="EC" id="2.7.1.180" evidence="2"/>
<dbReference type="AlphaFoldDB" id="G5KH56"/>
<dbReference type="GO" id="GO:0046872">
    <property type="term" value="F:metal ion binding"/>
    <property type="evidence" value="ECO:0007669"/>
    <property type="project" value="UniProtKB-KW"/>
</dbReference>
<sequence length="114" mass="12658">MQMATKENVNFTWKIGIEDPDKINKYCATVELANGALATSGFSKRGRHVKQKNNSQVKQVTIVSKDLSVADVWATAGLSGTSDDLKDMISKNHLSGFFVDHYGPQFFDYGELRV</sequence>
<keyword evidence="12" id="KW-1185">Reference proteome</keyword>
<dbReference type="eggNOG" id="COG1477">
    <property type="taxonomic scope" value="Bacteria"/>
</dbReference>
<keyword evidence="4" id="KW-0285">Flavoprotein</keyword>
<dbReference type="STRING" id="764291.STRUR_0148"/>
<dbReference type="InterPro" id="IPR024932">
    <property type="entry name" value="ApbE"/>
</dbReference>
<evidence type="ECO:0000313" key="11">
    <source>
        <dbReference type="EMBL" id="EHJ56733.1"/>
    </source>
</evidence>
<dbReference type="Pfam" id="PF02424">
    <property type="entry name" value="ApbE"/>
    <property type="match status" value="1"/>
</dbReference>
<comment type="caution">
    <text evidence="11">The sequence shown here is derived from an EMBL/GenBank/DDBJ whole genome shotgun (WGS) entry which is preliminary data.</text>
</comment>
<evidence type="ECO:0000256" key="4">
    <source>
        <dbReference type="ARBA" id="ARBA00022630"/>
    </source>
</evidence>
<comment type="catalytic activity">
    <reaction evidence="10">
        <text>L-threonyl-[protein] + FAD = FMN-L-threonyl-[protein] + AMP + H(+)</text>
        <dbReference type="Rhea" id="RHEA:36847"/>
        <dbReference type="Rhea" id="RHEA-COMP:11060"/>
        <dbReference type="Rhea" id="RHEA-COMP:11061"/>
        <dbReference type="ChEBI" id="CHEBI:15378"/>
        <dbReference type="ChEBI" id="CHEBI:30013"/>
        <dbReference type="ChEBI" id="CHEBI:57692"/>
        <dbReference type="ChEBI" id="CHEBI:74257"/>
        <dbReference type="ChEBI" id="CHEBI:456215"/>
        <dbReference type="EC" id="2.7.1.180"/>
    </reaction>
</comment>
<protein>
    <recommendedName>
        <fullName evidence="3">FAD:protein FMN transferase</fullName>
        <ecNumber evidence="2">2.7.1.180</ecNumber>
    </recommendedName>
    <alternativeName>
        <fullName evidence="9">Flavin transferase</fullName>
    </alternativeName>
</protein>
<dbReference type="GO" id="GO:0016740">
    <property type="term" value="F:transferase activity"/>
    <property type="evidence" value="ECO:0007669"/>
    <property type="project" value="UniProtKB-KW"/>
</dbReference>